<dbReference type="RefSeq" id="WP_282573502.1">
    <property type="nucleotide sequence ID" value="NZ_CP051627.1"/>
</dbReference>
<keyword evidence="2" id="KW-0119">Carbohydrate metabolism</keyword>
<dbReference type="CDD" id="cd00063">
    <property type="entry name" value="FN3"/>
    <property type="match status" value="1"/>
</dbReference>
<dbReference type="PROSITE" id="PS50011">
    <property type="entry name" value="PROTEIN_KINASE_DOM"/>
    <property type="match status" value="1"/>
</dbReference>
<feature type="compositionally biased region" description="Low complexity" evidence="3">
    <location>
        <begin position="535"/>
        <end position="546"/>
    </location>
</feature>
<keyword evidence="4" id="KW-1133">Transmembrane helix</keyword>
<organism evidence="7 8">
    <name type="scientific">Thermobifida alba</name>
    <name type="common">Thermomonospora alba</name>
    <dbReference type="NCBI Taxonomy" id="53522"/>
    <lineage>
        <taxon>Bacteria</taxon>
        <taxon>Bacillati</taxon>
        <taxon>Actinomycetota</taxon>
        <taxon>Actinomycetes</taxon>
        <taxon>Streptosporangiales</taxon>
        <taxon>Nocardiopsidaceae</taxon>
        <taxon>Thermobifida</taxon>
    </lineage>
</organism>
<dbReference type="Proteomes" id="UP000832041">
    <property type="component" value="Chromosome"/>
</dbReference>
<keyword evidence="1" id="KW-0378">Hydrolase</keyword>
<dbReference type="SUPFAM" id="SSF56112">
    <property type="entry name" value="Protein kinase-like (PK-like)"/>
    <property type="match status" value="1"/>
</dbReference>
<reference evidence="7 8" key="1">
    <citation type="submission" date="2020-04" db="EMBL/GenBank/DDBJ databases">
        <title>Thermobifida alba genome sequencing and assembly.</title>
        <authorList>
            <person name="Luzics S."/>
            <person name="Horvath B."/>
            <person name="Nagy I."/>
            <person name="Toth A."/>
            <person name="Nagy I."/>
            <person name="Kukolya J."/>
        </authorList>
    </citation>
    <scope>NUCLEOTIDE SEQUENCE [LARGE SCALE GENOMIC DNA]</scope>
    <source>
        <strain evidence="7 8">DSM 43795</strain>
    </source>
</reference>
<evidence type="ECO:0000313" key="7">
    <source>
        <dbReference type="EMBL" id="UPT22023.1"/>
    </source>
</evidence>
<dbReference type="Gene3D" id="2.60.40.10">
    <property type="entry name" value="Immunoglobulins"/>
    <property type="match status" value="1"/>
</dbReference>
<feature type="compositionally biased region" description="Polar residues" evidence="3">
    <location>
        <begin position="465"/>
        <end position="477"/>
    </location>
</feature>
<dbReference type="PROSITE" id="PS50853">
    <property type="entry name" value="FN3"/>
    <property type="match status" value="1"/>
</dbReference>
<proteinExistence type="predicted"/>
<feature type="compositionally biased region" description="Basic and acidic residues" evidence="3">
    <location>
        <begin position="255"/>
        <end position="275"/>
    </location>
</feature>
<evidence type="ECO:0000256" key="1">
    <source>
        <dbReference type="ARBA" id="ARBA00023295"/>
    </source>
</evidence>
<evidence type="ECO:0000256" key="4">
    <source>
        <dbReference type="SAM" id="Phobius"/>
    </source>
</evidence>
<keyword evidence="4" id="KW-0812">Transmembrane</keyword>
<feature type="compositionally biased region" description="Low complexity" evidence="3">
    <location>
        <begin position="290"/>
        <end position="305"/>
    </location>
</feature>
<evidence type="ECO:0000259" key="5">
    <source>
        <dbReference type="PROSITE" id="PS50011"/>
    </source>
</evidence>
<evidence type="ECO:0000313" key="8">
    <source>
        <dbReference type="Proteomes" id="UP000832041"/>
    </source>
</evidence>
<keyword evidence="1" id="KW-0326">Glycosidase</keyword>
<dbReference type="EMBL" id="CP051627">
    <property type="protein sequence ID" value="UPT22023.1"/>
    <property type="molecule type" value="Genomic_DNA"/>
</dbReference>
<keyword evidence="4" id="KW-0472">Membrane</keyword>
<protein>
    <recommendedName>
        <fullName evidence="9">Serine/threonine protein kinase</fullName>
    </recommendedName>
</protein>
<feature type="compositionally biased region" description="Low complexity" evidence="3">
    <location>
        <begin position="346"/>
        <end position="361"/>
    </location>
</feature>
<dbReference type="InterPro" id="IPR011009">
    <property type="entry name" value="Kinase-like_dom_sf"/>
</dbReference>
<evidence type="ECO:0000259" key="6">
    <source>
        <dbReference type="PROSITE" id="PS50853"/>
    </source>
</evidence>
<evidence type="ECO:0000256" key="2">
    <source>
        <dbReference type="ARBA" id="ARBA00023326"/>
    </source>
</evidence>
<dbReference type="InterPro" id="IPR013783">
    <property type="entry name" value="Ig-like_fold"/>
</dbReference>
<dbReference type="InterPro" id="IPR036116">
    <property type="entry name" value="FN3_sf"/>
</dbReference>
<dbReference type="InterPro" id="IPR003961">
    <property type="entry name" value="FN3_dom"/>
</dbReference>
<feature type="domain" description="Protein kinase" evidence="5">
    <location>
        <begin position="1"/>
        <end position="239"/>
    </location>
</feature>
<name>A0ABY4L6Y3_THEAE</name>
<feature type="region of interest" description="Disordered" evidence="3">
    <location>
        <begin position="608"/>
        <end position="634"/>
    </location>
</feature>
<dbReference type="InterPro" id="IPR000719">
    <property type="entry name" value="Prot_kinase_dom"/>
</dbReference>
<gene>
    <name evidence="7" type="ORF">FOF52_14495</name>
</gene>
<feature type="compositionally biased region" description="Low complexity" evidence="3">
    <location>
        <begin position="614"/>
        <end position="631"/>
    </location>
</feature>
<evidence type="ECO:0008006" key="9">
    <source>
        <dbReference type="Google" id="ProtNLM"/>
    </source>
</evidence>
<keyword evidence="8" id="KW-1185">Reference proteome</keyword>
<feature type="domain" description="Fibronectin type-III" evidence="6">
    <location>
        <begin position="638"/>
        <end position="728"/>
    </location>
</feature>
<feature type="compositionally biased region" description="Basic and acidic residues" evidence="3">
    <location>
        <begin position="515"/>
        <end position="529"/>
    </location>
</feature>
<keyword evidence="2" id="KW-0624">Polysaccharide degradation</keyword>
<sequence length="728" mass="73855">MTAGGDTPEVPGYRITGMLRSMEGADLFHARAERTGEAVLIRVVRGAPDTEAPYSVVREEAPDSYAALLEREGRLDADHVVAVGLAVAAELEPLHEAGMVHNFISPRTLLLRGPGAELAATRAPALATGEAFPPLVLDRDTVAHLPPEAFDGGRVSPRADVYRLASTLWTLLAGRSPHADGPGQEVDFETYRERVTGPGEPGAPREDLPPGLDRVLRVAMSRAPRDRYPDARAFARALAAVRDGTVEDDTATPSEPRRRAPEIPEDPERPEERETASGLPESGAVESAPEEPGTVEAAAEGAGALEDARVPSEAGTVESVLEGAGPEVVEPVPDLSRPGAVESAPEEPGTVEAAAEGAGALEDARVPSEAGTVESVLEGAGPEVVEPVPDLSRPGAVESVPEEPGTVEAAAEGAGALEDAPLPAEAEAEPVGSVGSVVGEPVRDGAPAGAEETVAAPDSPAPVVSEQSALSPGTAETPTGPEQEEGSVRSGPATDGGAVPADIAPRPVASVGEARAARPPEPRGADADHAGPSGGEPSAAAPDGAGTSAGTDVPTAGDTEPSRGSPGAAGRVEFGRMLVTATLAASIVIAVVGAVALVAAWWLGPGTAGQQAVAPSAGDGAPPAASLLPDASRNPRWTPTDVRIVADTQDTVTLAWTDNSQGRASYHVVGGPVGAAPGTVAEGEPMTTRVEITGLNPSFDYCFTVVAVVSVDEVAPSENVCTDRFRSV</sequence>
<evidence type="ECO:0000256" key="3">
    <source>
        <dbReference type="SAM" id="MobiDB-lite"/>
    </source>
</evidence>
<dbReference type="Gene3D" id="1.10.510.10">
    <property type="entry name" value="Transferase(Phosphotransferase) domain 1"/>
    <property type="match status" value="1"/>
</dbReference>
<dbReference type="SUPFAM" id="SSF49265">
    <property type="entry name" value="Fibronectin type III"/>
    <property type="match status" value="1"/>
</dbReference>
<accession>A0ABY4L6Y3</accession>
<feature type="compositionally biased region" description="Low complexity" evidence="3">
    <location>
        <begin position="402"/>
        <end position="440"/>
    </location>
</feature>
<feature type="transmembrane region" description="Helical" evidence="4">
    <location>
        <begin position="578"/>
        <end position="603"/>
    </location>
</feature>
<feature type="region of interest" description="Disordered" evidence="3">
    <location>
        <begin position="243"/>
        <end position="568"/>
    </location>
</feature>
<dbReference type="SMART" id="SM00060">
    <property type="entry name" value="FN3"/>
    <property type="match status" value="1"/>
</dbReference>